<dbReference type="EMBL" id="LZIT01000159">
    <property type="protein sequence ID" value="OBG37782.1"/>
    <property type="molecule type" value="Genomic_DNA"/>
</dbReference>
<evidence type="ECO:0000259" key="1">
    <source>
        <dbReference type="Pfam" id="PF16170"/>
    </source>
</evidence>
<dbReference type="InterPro" id="IPR032371">
    <property type="entry name" value="DUF4873"/>
</dbReference>
<proteinExistence type="predicted"/>
<dbReference type="InterPro" id="IPR051209">
    <property type="entry name" value="FAD-bind_Monooxygenase_sf"/>
</dbReference>
<feature type="domain" description="DUF4873" evidence="1">
    <location>
        <begin position="328"/>
        <end position="418"/>
    </location>
</feature>
<protein>
    <submittedName>
        <fullName evidence="2">DUF4873 domain-containing protein</fullName>
    </submittedName>
</protein>
<sequence length="420" mass="44354">MTRAPAPTDSCHHVVVIGAGADGQKARAALRGVSEVVMLDKAHGREVLKSCFDDDTDSWVLTTAGGETVRARVVIAAYRPVQAPWLPDLAGRDTFAGESFHAAQWRHDFDPAGKRVAVVGADATAGHHVPALTKSAASVTVFAHPPRRIVDELPLPTTRARRFLRRRINPAADARPRPALVRSAITAITPSGIRTADGAEHGADAIVYGTGFAVADTVSDETLVGAGGLTARQAWDDGMEPYLGVALHGFPNYFFVGGPDEAAVGAQARCVAACVELMRRTASTRIEVRHSSYRVFNERVYLRPAEPQPMAAIGKAFDVSSAAPGLKATYEGAATLSIAGADHPVRVRLAGRLDPLDGRYHWQGTVSGSAAQPLPDEAIRRAGTATLTVGERSAPARIVERTPWGTHTVAGVGAPPYALS</sequence>
<dbReference type="RefSeq" id="WP_068209924.1">
    <property type="nucleotide sequence ID" value="NZ_LZIT01000159.1"/>
</dbReference>
<name>A0ABD6P041_9MYCO</name>
<comment type="caution">
    <text evidence="2">The sequence shown here is derived from an EMBL/GenBank/DDBJ whole genome shotgun (WGS) entry which is preliminary data.</text>
</comment>
<reference evidence="2 3" key="1">
    <citation type="submission" date="2016-06" db="EMBL/GenBank/DDBJ databases">
        <authorList>
            <person name="Sutton G."/>
            <person name="Brinkac L."/>
            <person name="Sanka R."/>
            <person name="Adams M."/>
            <person name="Lau E."/>
            <person name="Sam S."/>
            <person name="Sreng N."/>
            <person name="Him V."/>
            <person name="Kerleguer A."/>
            <person name="Cheng S."/>
        </authorList>
    </citation>
    <scope>NUCLEOTIDE SEQUENCE [LARGE SCALE GENOMIC DNA]</scope>
    <source>
        <strain evidence="2 3">E2978</strain>
    </source>
</reference>
<dbReference type="SUPFAM" id="SSF51905">
    <property type="entry name" value="FAD/NAD(P)-binding domain"/>
    <property type="match status" value="3"/>
</dbReference>
<evidence type="ECO:0000313" key="2">
    <source>
        <dbReference type="EMBL" id="OBG37782.1"/>
    </source>
</evidence>
<dbReference type="PANTHER" id="PTHR42877">
    <property type="entry name" value="L-ORNITHINE N(5)-MONOOXYGENASE-RELATED"/>
    <property type="match status" value="1"/>
</dbReference>
<organism evidence="2 3">
    <name type="scientific">Mycobacterium alsense</name>
    <dbReference type="NCBI Taxonomy" id="324058"/>
    <lineage>
        <taxon>Bacteria</taxon>
        <taxon>Bacillati</taxon>
        <taxon>Actinomycetota</taxon>
        <taxon>Actinomycetes</taxon>
        <taxon>Mycobacteriales</taxon>
        <taxon>Mycobacteriaceae</taxon>
        <taxon>Mycobacterium</taxon>
    </lineage>
</organism>
<dbReference type="Proteomes" id="UP000092086">
    <property type="component" value="Unassembled WGS sequence"/>
</dbReference>
<gene>
    <name evidence="2" type="ORF">A5672_17430</name>
</gene>
<dbReference type="InterPro" id="IPR036188">
    <property type="entry name" value="FAD/NAD-bd_sf"/>
</dbReference>
<dbReference type="Pfam" id="PF16170">
    <property type="entry name" value="DUF4873"/>
    <property type="match status" value="1"/>
</dbReference>
<dbReference type="AlphaFoldDB" id="A0ABD6P041"/>
<accession>A0ABD6P041</accession>
<dbReference type="Gene3D" id="3.50.50.60">
    <property type="entry name" value="FAD/NAD(P)-binding domain"/>
    <property type="match status" value="2"/>
</dbReference>
<evidence type="ECO:0000313" key="3">
    <source>
        <dbReference type="Proteomes" id="UP000092086"/>
    </source>
</evidence>
<dbReference type="PANTHER" id="PTHR42877:SF4">
    <property type="entry name" value="FAD_NAD(P)-BINDING DOMAIN-CONTAINING PROTEIN-RELATED"/>
    <property type="match status" value="1"/>
</dbReference>